<name>A0A3D2XBB8_9FIRM</name>
<proteinExistence type="predicted"/>
<evidence type="ECO:0000313" key="2">
    <source>
        <dbReference type="Proteomes" id="UP000262969"/>
    </source>
</evidence>
<evidence type="ECO:0008006" key="3">
    <source>
        <dbReference type="Google" id="ProtNLM"/>
    </source>
</evidence>
<sequence length="102" mass="11921">MYKDVAQLIRLSTNNSEVEETRIDVFVNKKSVARQEFYAVYQLGLKAIYAFEMRIEDYELSKAIDKFTNKPVYATKIMYEGGEYDIIRTYEKKNGIIEITVG</sequence>
<protein>
    <recommendedName>
        <fullName evidence="3">Phage head-tail adaptor</fullName>
    </recommendedName>
</protein>
<comment type="caution">
    <text evidence="1">The sequence shown here is derived from an EMBL/GenBank/DDBJ whole genome shotgun (WGS) entry which is preliminary data.</text>
</comment>
<dbReference type="Proteomes" id="UP000262969">
    <property type="component" value="Unassembled WGS sequence"/>
</dbReference>
<accession>A0A3D2XBB8</accession>
<reference evidence="1 2" key="1">
    <citation type="journal article" date="2018" name="Nat. Biotechnol.">
        <title>A standardized bacterial taxonomy based on genome phylogeny substantially revises the tree of life.</title>
        <authorList>
            <person name="Parks D.H."/>
            <person name="Chuvochina M."/>
            <person name="Waite D.W."/>
            <person name="Rinke C."/>
            <person name="Skarshewski A."/>
            <person name="Chaumeil P.A."/>
            <person name="Hugenholtz P."/>
        </authorList>
    </citation>
    <scope>NUCLEOTIDE SEQUENCE [LARGE SCALE GENOMIC DNA]</scope>
    <source>
        <strain evidence="1">UBA11728</strain>
    </source>
</reference>
<organism evidence="1 2">
    <name type="scientific">Lachnoclostridium phytofermentans</name>
    <dbReference type="NCBI Taxonomy" id="66219"/>
    <lineage>
        <taxon>Bacteria</taxon>
        <taxon>Bacillati</taxon>
        <taxon>Bacillota</taxon>
        <taxon>Clostridia</taxon>
        <taxon>Lachnospirales</taxon>
        <taxon>Lachnospiraceae</taxon>
    </lineage>
</organism>
<dbReference type="AlphaFoldDB" id="A0A3D2XBB8"/>
<evidence type="ECO:0000313" key="1">
    <source>
        <dbReference type="EMBL" id="HCL03883.1"/>
    </source>
</evidence>
<dbReference type="EMBL" id="DPVV01000529">
    <property type="protein sequence ID" value="HCL03883.1"/>
    <property type="molecule type" value="Genomic_DNA"/>
</dbReference>
<gene>
    <name evidence="1" type="ORF">DHW61_16000</name>
</gene>